<evidence type="ECO:0000313" key="6">
    <source>
        <dbReference type="Proteomes" id="UP000235965"/>
    </source>
</evidence>
<dbReference type="Gene3D" id="2.60.40.4100">
    <property type="entry name" value="Zona pellucida, ZP-C domain"/>
    <property type="match status" value="1"/>
</dbReference>
<feature type="signal peptide" evidence="3">
    <location>
        <begin position="1"/>
        <end position="22"/>
    </location>
</feature>
<evidence type="ECO:0000256" key="2">
    <source>
        <dbReference type="SAM" id="Phobius"/>
    </source>
</evidence>
<dbReference type="FunCoup" id="A0A2J7QEK1">
    <property type="interactions" value="17"/>
</dbReference>
<dbReference type="PANTHER" id="PTHR46560:SF5">
    <property type="entry name" value="CYPHER, ISOFORM B"/>
    <property type="match status" value="1"/>
</dbReference>
<dbReference type="Proteomes" id="UP000235965">
    <property type="component" value="Unassembled WGS sequence"/>
</dbReference>
<dbReference type="InterPro" id="IPR055355">
    <property type="entry name" value="ZP-C"/>
</dbReference>
<keyword evidence="3" id="KW-0732">Signal</keyword>
<dbReference type="OrthoDB" id="6351704at2759"/>
<gene>
    <name evidence="5" type="ORF">B7P43_G11922</name>
</gene>
<evidence type="ECO:0000256" key="3">
    <source>
        <dbReference type="SAM" id="SignalP"/>
    </source>
</evidence>
<dbReference type="InterPro" id="IPR001507">
    <property type="entry name" value="ZP_dom"/>
</dbReference>
<evidence type="ECO:0000313" key="5">
    <source>
        <dbReference type="EMBL" id="PNF27014.1"/>
    </source>
</evidence>
<comment type="caution">
    <text evidence="5">The sequence shown here is derived from an EMBL/GenBank/DDBJ whole genome shotgun (WGS) entry which is preliminary data.</text>
</comment>
<dbReference type="SMART" id="SM00241">
    <property type="entry name" value="ZP"/>
    <property type="match status" value="1"/>
</dbReference>
<keyword evidence="2" id="KW-1133">Transmembrane helix</keyword>
<feature type="transmembrane region" description="Helical" evidence="2">
    <location>
        <begin position="370"/>
        <end position="393"/>
    </location>
</feature>
<keyword evidence="2" id="KW-0472">Membrane</keyword>
<evidence type="ECO:0000256" key="1">
    <source>
        <dbReference type="ARBA" id="ARBA00023157"/>
    </source>
</evidence>
<dbReference type="EMBL" id="NEVH01015308">
    <property type="protein sequence ID" value="PNF27014.1"/>
    <property type="molecule type" value="Genomic_DNA"/>
</dbReference>
<dbReference type="AlphaFoldDB" id="A0A2J7QEK1"/>
<sequence>MFPRNGALSLCVVLSCMVCVQPEQNGRRKPNSVVGVNTTCTADTLTVKILMEQPFQGLLYARGFPLECRVQGIGGTDVTLHLPATGCGVRVIPSKDALALAYTVVMDIQIDRHLQQAADQQRTITCRLPADSLLLSPSLTLAQEPLHPSARVARKKADIPSTEFHQQNTVLTTPLGQSRVWMEIKGQSNSGQVSVGEETSLLVKALLPAGFGTHVTDCVAHDGAGESSQHLLDEWGCPIDEQILPALQPLLHDDSSSKLRLQVAGATFAAFKFPDRNNLHLRCTLQICRGSCTKRNCNSVVSSNSRISRKLKDEEGEVISQLEVFNSVEVLAPGIELDDVDSQLNSDELPEPPLRLPHGDRAFCLSPPKMALAFGVLGLVFVCAVAVALYTLLKGRHHYHSKVHLGEETLIVQDSPFMGHRIQWPHIRVMH</sequence>
<dbReference type="PANTHER" id="PTHR46560">
    <property type="entry name" value="CYPHER, ISOFORM B"/>
    <property type="match status" value="1"/>
</dbReference>
<keyword evidence="2" id="KW-0812">Transmembrane</keyword>
<proteinExistence type="predicted"/>
<dbReference type="InParanoid" id="A0A2J7QEK1"/>
<dbReference type="InterPro" id="IPR042235">
    <property type="entry name" value="ZP-C_dom"/>
</dbReference>
<dbReference type="PROSITE" id="PS51034">
    <property type="entry name" value="ZP_2"/>
    <property type="match status" value="1"/>
</dbReference>
<keyword evidence="1" id="KW-1015">Disulfide bond</keyword>
<accession>A0A2J7QEK1</accession>
<dbReference type="Pfam" id="PF00100">
    <property type="entry name" value="Zona_pellucida"/>
    <property type="match status" value="1"/>
</dbReference>
<feature type="domain" description="ZP" evidence="4">
    <location>
        <begin position="39"/>
        <end position="304"/>
    </location>
</feature>
<protein>
    <recommendedName>
        <fullName evidence="4">ZP domain-containing protein</fullName>
    </recommendedName>
</protein>
<keyword evidence="6" id="KW-1185">Reference proteome</keyword>
<feature type="chain" id="PRO_5014385389" description="ZP domain-containing protein" evidence="3">
    <location>
        <begin position="23"/>
        <end position="431"/>
    </location>
</feature>
<name>A0A2J7QEK1_9NEOP</name>
<organism evidence="5 6">
    <name type="scientific">Cryptotermes secundus</name>
    <dbReference type="NCBI Taxonomy" id="105785"/>
    <lineage>
        <taxon>Eukaryota</taxon>
        <taxon>Metazoa</taxon>
        <taxon>Ecdysozoa</taxon>
        <taxon>Arthropoda</taxon>
        <taxon>Hexapoda</taxon>
        <taxon>Insecta</taxon>
        <taxon>Pterygota</taxon>
        <taxon>Neoptera</taxon>
        <taxon>Polyneoptera</taxon>
        <taxon>Dictyoptera</taxon>
        <taxon>Blattodea</taxon>
        <taxon>Blattoidea</taxon>
        <taxon>Termitoidae</taxon>
        <taxon>Kalotermitidae</taxon>
        <taxon>Cryptotermitinae</taxon>
        <taxon>Cryptotermes</taxon>
    </lineage>
</organism>
<evidence type="ECO:0000259" key="4">
    <source>
        <dbReference type="PROSITE" id="PS51034"/>
    </source>
</evidence>
<reference evidence="5 6" key="1">
    <citation type="submission" date="2017-12" db="EMBL/GenBank/DDBJ databases">
        <title>Hemimetabolous genomes reveal molecular basis of termite eusociality.</title>
        <authorList>
            <person name="Harrison M.C."/>
            <person name="Jongepier E."/>
            <person name="Robertson H.M."/>
            <person name="Arning N."/>
            <person name="Bitard-Feildel T."/>
            <person name="Chao H."/>
            <person name="Childers C.P."/>
            <person name="Dinh H."/>
            <person name="Doddapaneni H."/>
            <person name="Dugan S."/>
            <person name="Gowin J."/>
            <person name="Greiner C."/>
            <person name="Han Y."/>
            <person name="Hu H."/>
            <person name="Hughes D.S.T."/>
            <person name="Huylmans A.-K."/>
            <person name="Kemena C."/>
            <person name="Kremer L.P.M."/>
            <person name="Lee S.L."/>
            <person name="Lopez-Ezquerra A."/>
            <person name="Mallet L."/>
            <person name="Monroy-Kuhn J.M."/>
            <person name="Moser A."/>
            <person name="Murali S.C."/>
            <person name="Muzny D.M."/>
            <person name="Otani S."/>
            <person name="Piulachs M.-D."/>
            <person name="Poelchau M."/>
            <person name="Qu J."/>
            <person name="Schaub F."/>
            <person name="Wada-Katsumata A."/>
            <person name="Worley K.C."/>
            <person name="Xie Q."/>
            <person name="Ylla G."/>
            <person name="Poulsen M."/>
            <person name="Gibbs R.A."/>
            <person name="Schal C."/>
            <person name="Richards S."/>
            <person name="Belles X."/>
            <person name="Korb J."/>
            <person name="Bornberg-Bauer E."/>
        </authorList>
    </citation>
    <scope>NUCLEOTIDE SEQUENCE [LARGE SCALE GENOMIC DNA]</scope>
    <source>
        <tissue evidence="5">Whole body</tissue>
    </source>
</reference>
<dbReference type="PROSITE" id="PS51257">
    <property type="entry name" value="PROKAR_LIPOPROTEIN"/>
    <property type="match status" value="1"/>
</dbReference>